<dbReference type="AlphaFoldDB" id="A0AAP2G668"/>
<dbReference type="EMBL" id="JAHCMY010000018">
    <property type="protein sequence ID" value="MBS9525741.1"/>
    <property type="molecule type" value="Genomic_DNA"/>
</dbReference>
<reference evidence="2 3" key="1">
    <citation type="submission" date="2021-05" db="EMBL/GenBank/DDBJ databases">
        <authorList>
            <person name="Zhang Z.D."/>
            <person name="Osman G."/>
        </authorList>
    </citation>
    <scope>NUCLEOTIDE SEQUENCE [LARGE SCALE GENOMIC DNA]</scope>
    <source>
        <strain evidence="2 3">KCTC 32217</strain>
    </source>
</reference>
<evidence type="ECO:0000256" key="1">
    <source>
        <dbReference type="SAM" id="Phobius"/>
    </source>
</evidence>
<proteinExistence type="predicted"/>
<evidence type="ECO:0000313" key="2">
    <source>
        <dbReference type="EMBL" id="MBS9525741.1"/>
    </source>
</evidence>
<evidence type="ECO:0008006" key="4">
    <source>
        <dbReference type="Google" id="ProtNLM"/>
    </source>
</evidence>
<protein>
    <recommendedName>
        <fullName evidence="4">Diguanylate cyclase</fullName>
    </recommendedName>
</protein>
<organism evidence="2 3">
    <name type="scientific">Litoribacter ruber</name>
    <dbReference type="NCBI Taxonomy" id="702568"/>
    <lineage>
        <taxon>Bacteria</taxon>
        <taxon>Pseudomonadati</taxon>
        <taxon>Bacteroidota</taxon>
        <taxon>Cytophagia</taxon>
        <taxon>Cytophagales</taxon>
        <taxon>Cyclobacteriaceae</taxon>
        <taxon>Litoribacter</taxon>
    </lineage>
</organism>
<keyword evidence="1" id="KW-0812">Transmembrane</keyword>
<feature type="transmembrane region" description="Helical" evidence="1">
    <location>
        <begin position="117"/>
        <end position="137"/>
    </location>
</feature>
<name>A0AAP2G668_9BACT</name>
<accession>A0AAP2G668</accession>
<keyword evidence="1" id="KW-0472">Membrane</keyword>
<feature type="transmembrane region" description="Helical" evidence="1">
    <location>
        <begin position="83"/>
        <end position="102"/>
    </location>
</feature>
<comment type="caution">
    <text evidence="2">The sequence shown here is derived from an EMBL/GenBank/DDBJ whole genome shotgun (WGS) entry which is preliminary data.</text>
</comment>
<evidence type="ECO:0000313" key="3">
    <source>
        <dbReference type="Proteomes" id="UP001319104"/>
    </source>
</evidence>
<dbReference type="Proteomes" id="UP001319104">
    <property type="component" value="Unassembled WGS sequence"/>
</dbReference>
<keyword evidence="3" id="KW-1185">Reference proteome</keyword>
<feature type="transmembrane region" description="Helical" evidence="1">
    <location>
        <begin position="27"/>
        <end position="45"/>
    </location>
</feature>
<sequence>MTEYTKTLISPSIGVQADIPVKKVTSGMGKIVLGAAASIFLVALTSRRVRKITKKILNKTVGHYSEEKETVQLDPTERATRRYMMNILLPIWIGAGFLDWYWHKKSSIETTAGTRESITHLTMLTEAGVPILAALFFEVNSGLLATMTGAWAAHEATAYYDVTYAGNHRDVTIPEIHTHTYLGVLPFCALSFMLVSHWEHVEAIFDKNKKADFTLRKKKVPLKPKAVLKIFALLTGGLAIPYLEELYRCLKAEREGFKVGSETPPHVHQRVDEYVTRKDKGLDRWF</sequence>
<gene>
    <name evidence="2" type="ORF">KI659_17105</name>
</gene>
<keyword evidence="1" id="KW-1133">Transmembrane helix</keyword>
<dbReference type="RefSeq" id="WP_213946600.1">
    <property type="nucleotide sequence ID" value="NZ_JAHCMY010000018.1"/>
</dbReference>